<feature type="chain" id="PRO_5003682546" evidence="3">
    <location>
        <begin position="22"/>
        <end position="273"/>
    </location>
</feature>
<evidence type="ECO:0000256" key="2">
    <source>
        <dbReference type="ARBA" id="ARBA00022729"/>
    </source>
</evidence>
<keyword evidence="2 3" id="KW-0732">Signal</keyword>
<comment type="similarity">
    <text evidence="1">Belongs to the phosphate/phosphite/phosphonate binding protein family.</text>
</comment>
<dbReference type="STRING" id="760154.Sulba_1580"/>
<dbReference type="PANTHER" id="PTHR35841">
    <property type="entry name" value="PHOSPHONATES-BINDING PERIPLASMIC PROTEIN"/>
    <property type="match status" value="1"/>
</dbReference>
<organism evidence="4 5">
    <name type="scientific">Sulfurospirillum barnesii (strain ATCC 700032 / DSM 10660 / SES-3)</name>
    <dbReference type="NCBI Taxonomy" id="760154"/>
    <lineage>
        <taxon>Bacteria</taxon>
        <taxon>Pseudomonadati</taxon>
        <taxon>Campylobacterota</taxon>
        <taxon>Epsilonproteobacteria</taxon>
        <taxon>Campylobacterales</taxon>
        <taxon>Sulfurospirillaceae</taxon>
        <taxon>Sulfurospirillum</taxon>
    </lineage>
</organism>
<dbReference type="RefSeq" id="WP_014769746.1">
    <property type="nucleotide sequence ID" value="NC_018002.1"/>
</dbReference>
<dbReference type="Gene3D" id="3.40.190.10">
    <property type="entry name" value="Periplasmic binding protein-like II"/>
    <property type="match status" value="2"/>
</dbReference>
<dbReference type="AlphaFoldDB" id="I3XY44"/>
<name>I3XY44_SULBS</name>
<dbReference type="NCBIfam" id="TIGR01098">
    <property type="entry name" value="3A0109s03R"/>
    <property type="match status" value="1"/>
</dbReference>
<accession>I3XY44</accession>
<feature type="signal peptide" evidence="3">
    <location>
        <begin position="1"/>
        <end position="21"/>
    </location>
</feature>
<dbReference type="SUPFAM" id="SSF53850">
    <property type="entry name" value="Periplasmic binding protein-like II"/>
    <property type="match status" value="1"/>
</dbReference>
<gene>
    <name evidence="4" type="ordered locus">Sulba_1580</name>
</gene>
<proteinExistence type="inferred from homology"/>
<sequence length="273" mass="31182">MKVNFFLKIAFFLCLSLYAHAKQSLVFAVNPYKNTEELRTQHAELIGYLEKALQREIVFIVSKDYTHLLTLIEQGNVDIASISPKLFATSRQKKIPTHYLATFKIQDHQGNARSSYRSLIITRQKNSLQTLNDVKGKRFGFTDVDSTSGYLYPRFMLKQEGIDPQKELGKVYFLKKHPKIMQALLENSIDAGAIYDGIYLTLPKSEKEEIRILASSDEIPYDVMIASKGVDKALVTKIRELLLAFHSTQSAPNTIMGFEEKSLILYDTLLYLE</sequence>
<evidence type="ECO:0000256" key="3">
    <source>
        <dbReference type="SAM" id="SignalP"/>
    </source>
</evidence>
<evidence type="ECO:0000313" key="4">
    <source>
        <dbReference type="EMBL" id="AFL68868.1"/>
    </source>
</evidence>
<dbReference type="GO" id="GO:0043190">
    <property type="term" value="C:ATP-binding cassette (ABC) transporter complex"/>
    <property type="evidence" value="ECO:0007669"/>
    <property type="project" value="InterPro"/>
</dbReference>
<dbReference type="HOGENOM" id="CLU_051472_6_4_7"/>
<dbReference type="Pfam" id="PF12974">
    <property type="entry name" value="Phosphonate-bd"/>
    <property type="match status" value="1"/>
</dbReference>
<dbReference type="KEGG" id="sba:Sulba_1580"/>
<dbReference type="eggNOG" id="COG3221">
    <property type="taxonomic scope" value="Bacteria"/>
</dbReference>
<dbReference type="PATRIC" id="fig|760154.4.peg.1583"/>
<evidence type="ECO:0000313" key="5">
    <source>
        <dbReference type="Proteomes" id="UP000006176"/>
    </source>
</evidence>
<evidence type="ECO:0000256" key="1">
    <source>
        <dbReference type="ARBA" id="ARBA00007162"/>
    </source>
</evidence>
<dbReference type="PANTHER" id="PTHR35841:SF1">
    <property type="entry name" value="PHOSPHONATES-BINDING PERIPLASMIC PROTEIN"/>
    <property type="match status" value="1"/>
</dbReference>
<dbReference type="GO" id="GO:0055085">
    <property type="term" value="P:transmembrane transport"/>
    <property type="evidence" value="ECO:0007669"/>
    <property type="project" value="InterPro"/>
</dbReference>
<protein>
    <submittedName>
        <fullName evidence="4">Phosphate/phosphite/phosphonate ABC transporters, periplasmic binding protein</fullName>
    </submittedName>
</protein>
<reference evidence="4 5" key="1">
    <citation type="submission" date="2012-06" db="EMBL/GenBank/DDBJ databases">
        <title>Complete sequence of Sulfurospirillum barnesii SES-3.</title>
        <authorList>
            <consortium name="US DOE Joint Genome Institute"/>
            <person name="Lucas S."/>
            <person name="Han J."/>
            <person name="Lapidus A."/>
            <person name="Cheng J.-F."/>
            <person name="Goodwin L."/>
            <person name="Pitluck S."/>
            <person name="Peters L."/>
            <person name="Ovchinnikova G."/>
            <person name="Lu M."/>
            <person name="Detter J.C."/>
            <person name="Han C."/>
            <person name="Tapia R."/>
            <person name="Land M."/>
            <person name="Hauser L."/>
            <person name="Kyrpides N."/>
            <person name="Ivanova N."/>
            <person name="Pagani I."/>
            <person name="Stolz J."/>
            <person name="Arkin A."/>
            <person name="Dehal P."/>
            <person name="Oremland R."/>
            <person name="Saltikov C."/>
            <person name="Basu P."/>
            <person name="Hollibaugh J."/>
            <person name="Newman D."/>
            <person name="Stolyar S."/>
            <person name="Hazen T."/>
            <person name="Woyke T."/>
        </authorList>
    </citation>
    <scope>NUCLEOTIDE SEQUENCE [LARGE SCALE GENOMIC DNA]</scope>
    <source>
        <strain evidence="5">ATCC 700032 / DSM 10660 / SES-3</strain>
    </source>
</reference>
<dbReference type="Proteomes" id="UP000006176">
    <property type="component" value="Chromosome"/>
</dbReference>
<dbReference type="InterPro" id="IPR005770">
    <property type="entry name" value="PhnD"/>
</dbReference>
<dbReference type="EMBL" id="CP003333">
    <property type="protein sequence ID" value="AFL68868.1"/>
    <property type="molecule type" value="Genomic_DNA"/>
</dbReference>
<keyword evidence="5" id="KW-1185">Reference proteome</keyword>